<feature type="transmembrane region" description="Helical" evidence="1">
    <location>
        <begin position="20"/>
        <end position="41"/>
    </location>
</feature>
<reference evidence="2" key="1">
    <citation type="submission" date="2021-01" db="EMBL/GenBank/DDBJ databases">
        <title>Description of Breznakiella homolactica.</title>
        <authorList>
            <person name="Song Y."/>
            <person name="Brune A."/>
        </authorList>
    </citation>
    <scope>NUCLEOTIDE SEQUENCE</scope>
    <source>
        <strain evidence="2">RmG30</strain>
    </source>
</reference>
<dbReference type="Proteomes" id="UP000595917">
    <property type="component" value="Chromosome"/>
</dbReference>
<proteinExistence type="predicted"/>
<keyword evidence="3" id="KW-1185">Reference proteome</keyword>
<keyword evidence="1" id="KW-0812">Transmembrane</keyword>
<evidence type="ECO:0000313" key="2">
    <source>
        <dbReference type="EMBL" id="QQO10744.1"/>
    </source>
</evidence>
<keyword evidence="1" id="KW-0472">Membrane</keyword>
<dbReference type="RefSeq" id="WP_215628049.1">
    <property type="nucleotide sequence ID" value="NZ_CP067089.2"/>
</dbReference>
<evidence type="ECO:0000256" key="1">
    <source>
        <dbReference type="SAM" id="Phobius"/>
    </source>
</evidence>
<dbReference type="KEGG" id="bhc:JFL75_07465"/>
<organism evidence="2 3">
    <name type="scientific">Breznakiella homolactica</name>
    <dbReference type="NCBI Taxonomy" id="2798577"/>
    <lineage>
        <taxon>Bacteria</taxon>
        <taxon>Pseudomonadati</taxon>
        <taxon>Spirochaetota</taxon>
        <taxon>Spirochaetia</taxon>
        <taxon>Spirochaetales</taxon>
        <taxon>Breznakiellaceae</taxon>
        <taxon>Breznakiella</taxon>
    </lineage>
</organism>
<sequence>MTRISPPGAINDGGYVLLRGLVVMFIVLICFASLLAGMAVFSHRSAVILRTVQDEVRYRNTEIQKLVK</sequence>
<gene>
    <name evidence="2" type="ORF">JFL75_07465</name>
</gene>
<dbReference type="AlphaFoldDB" id="A0A7T8BAJ2"/>
<protein>
    <submittedName>
        <fullName evidence="2">Uncharacterized protein</fullName>
    </submittedName>
</protein>
<name>A0A7T8BAJ2_9SPIR</name>
<dbReference type="EMBL" id="CP067089">
    <property type="protein sequence ID" value="QQO10744.1"/>
    <property type="molecule type" value="Genomic_DNA"/>
</dbReference>
<accession>A0A7T8BAJ2</accession>
<keyword evidence="1" id="KW-1133">Transmembrane helix</keyword>
<evidence type="ECO:0000313" key="3">
    <source>
        <dbReference type="Proteomes" id="UP000595917"/>
    </source>
</evidence>